<dbReference type="OrthoDB" id="9803781at2"/>
<dbReference type="Proteomes" id="UP000244248">
    <property type="component" value="Unassembled WGS sequence"/>
</dbReference>
<dbReference type="EMBL" id="QANS01000001">
    <property type="protein sequence ID" value="PTU32897.1"/>
    <property type="molecule type" value="Genomic_DNA"/>
</dbReference>
<dbReference type="PANTHER" id="PTHR33406">
    <property type="entry name" value="MEMBRANE PROTEIN MJ1562-RELATED"/>
    <property type="match status" value="1"/>
</dbReference>
<keyword evidence="5 6" id="KW-0472">Membrane</keyword>
<accession>A0A2T5MJZ0</accession>
<feature type="transmembrane region" description="Helical" evidence="6">
    <location>
        <begin position="222"/>
        <end position="238"/>
    </location>
</feature>
<feature type="domain" description="Membrane transport protein MMPL" evidence="7">
    <location>
        <begin position="514"/>
        <end position="778"/>
    </location>
</feature>
<gene>
    <name evidence="8" type="ORF">CJD38_01935</name>
</gene>
<evidence type="ECO:0000259" key="7">
    <source>
        <dbReference type="Pfam" id="PF03176"/>
    </source>
</evidence>
<dbReference type="InterPro" id="IPR004869">
    <property type="entry name" value="MMPL_dom"/>
</dbReference>
<sequence length="812" mass="89951">MLSLRFRIAAWVMAHRKFTWAVFTLITLGFAAGIPQVQLKTIFSDLLPKDDPYVKVYKDHPNFGNPLTVTIVVKRKNGDIYNAETLNKVWNLTRDIDLSPGVDHDQILSIATEKARYAEATPFGIDVRPLMEDHVPATAEEIQEFKGRVDKSPGARTFLISNDATATLINATFIESRLDYGVAFKYVHDLVKKAHDKDHDIYLAGQPVLTGWVYQYNSQTNWIFAVTLGMLVLALVLYMRNVVGVVTPIFTSAVAAIWGFGFVGWLKSPIEPLLMIVPLLLVARTFSHCVQFTERYYEIYWHVKDRVKAAEITMGVMMAPSVLGIFTDIVGIFLIAVAPIPAMERFALFCGFWCIWLIPTGVVLISLQLAALPAPRNVADLIGHGKVTKFQTGFQGLLRFLASLSFGKRARVTTIFMAVIAVVAVITALQIRIGNPVEGSNLLWDDSEFNESVRQINRLFPGVNTLEIVFEGKDQKNPRRLMQQADTIMTMQKIQALIERGDHPPRATLSFGDYLMEGNRLFSGGDTRWMPLDPTNMAVNAAVASVLMGSSPKAYSNVIDFELQNGTVSLWYKDNKQDTVDSALEQAKKAIAVVGADHKDFLIRLGTGTIALQQAMNDVVHRFHWVIIGLLNIVILIGCSLAYRSIVAGLILLIPVNMANFILNASMHMIGIGLDINSLLVAAIGVGVGIDYGIYLLSRICEEYHAHDHDWGRTITASLTTTGKAIMFTASIMFVGILPWYFLSGLKFMADMGLLLVLTMLINMILALVALPLLVYLVKPKFVARKDLLVGEGVDLSQFTSADSDMQSGKSV</sequence>
<feature type="transmembrane region" description="Helical" evidence="6">
    <location>
        <begin position="725"/>
        <end position="743"/>
    </location>
</feature>
<keyword evidence="2" id="KW-1003">Cell membrane</keyword>
<dbReference type="Pfam" id="PF03176">
    <property type="entry name" value="MMPL"/>
    <property type="match status" value="2"/>
</dbReference>
<evidence type="ECO:0000256" key="2">
    <source>
        <dbReference type="ARBA" id="ARBA00022475"/>
    </source>
</evidence>
<dbReference type="GO" id="GO:0005886">
    <property type="term" value="C:plasma membrane"/>
    <property type="evidence" value="ECO:0007669"/>
    <property type="project" value="UniProtKB-SubCell"/>
</dbReference>
<dbReference type="Gene3D" id="1.20.1640.10">
    <property type="entry name" value="Multidrug efflux transporter AcrB transmembrane domain"/>
    <property type="match status" value="2"/>
</dbReference>
<keyword evidence="9" id="KW-1185">Reference proteome</keyword>
<evidence type="ECO:0000256" key="1">
    <source>
        <dbReference type="ARBA" id="ARBA00004651"/>
    </source>
</evidence>
<feature type="transmembrane region" description="Helical" evidence="6">
    <location>
        <begin position="346"/>
        <end position="367"/>
    </location>
</feature>
<evidence type="ECO:0000256" key="6">
    <source>
        <dbReference type="SAM" id="Phobius"/>
    </source>
</evidence>
<evidence type="ECO:0000256" key="3">
    <source>
        <dbReference type="ARBA" id="ARBA00022692"/>
    </source>
</evidence>
<dbReference type="PANTHER" id="PTHR33406:SF10">
    <property type="entry name" value="SSD DOMAIN-CONTAINING PROTEIN"/>
    <property type="match status" value="1"/>
</dbReference>
<feature type="transmembrane region" description="Helical" evidence="6">
    <location>
        <begin position="650"/>
        <end position="670"/>
    </location>
</feature>
<evidence type="ECO:0000313" key="9">
    <source>
        <dbReference type="Proteomes" id="UP000244248"/>
    </source>
</evidence>
<reference evidence="8 9" key="1">
    <citation type="submission" date="2018-04" db="EMBL/GenBank/DDBJ databases">
        <title>Novel species isolated from glacier.</title>
        <authorList>
            <person name="Liu Q."/>
            <person name="Xin Y.-H."/>
        </authorList>
    </citation>
    <scope>NUCLEOTIDE SEQUENCE [LARGE SCALE GENOMIC DNA]</scope>
    <source>
        <strain evidence="8 9">GT1R17</strain>
    </source>
</reference>
<evidence type="ECO:0000256" key="5">
    <source>
        <dbReference type="ARBA" id="ARBA00023136"/>
    </source>
</evidence>
<organism evidence="8 9">
    <name type="scientific">Stenotrophobium rhamnosiphilum</name>
    <dbReference type="NCBI Taxonomy" id="2029166"/>
    <lineage>
        <taxon>Bacteria</taxon>
        <taxon>Pseudomonadati</taxon>
        <taxon>Pseudomonadota</taxon>
        <taxon>Gammaproteobacteria</taxon>
        <taxon>Nevskiales</taxon>
        <taxon>Nevskiaceae</taxon>
        <taxon>Stenotrophobium</taxon>
    </lineage>
</organism>
<dbReference type="AlphaFoldDB" id="A0A2T5MJZ0"/>
<protein>
    <submittedName>
        <fullName evidence="8">RND transporter</fullName>
    </submittedName>
</protein>
<comment type="caution">
    <text evidence="8">The sequence shown here is derived from an EMBL/GenBank/DDBJ whole genome shotgun (WGS) entry which is preliminary data.</text>
</comment>
<feature type="transmembrane region" description="Helical" evidence="6">
    <location>
        <begin position="755"/>
        <end position="778"/>
    </location>
</feature>
<dbReference type="SUPFAM" id="SSF82866">
    <property type="entry name" value="Multidrug efflux transporter AcrB transmembrane domain"/>
    <property type="match status" value="2"/>
</dbReference>
<feature type="transmembrane region" description="Helical" evidence="6">
    <location>
        <begin position="314"/>
        <end position="340"/>
    </location>
</feature>
<feature type="transmembrane region" description="Helical" evidence="6">
    <location>
        <begin position="245"/>
        <end position="266"/>
    </location>
</feature>
<feature type="transmembrane region" description="Helical" evidence="6">
    <location>
        <begin position="272"/>
        <end position="293"/>
    </location>
</feature>
<feature type="transmembrane region" description="Helical" evidence="6">
    <location>
        <begin position="623"/>
        <end position="643"/>
    </location>
</feature>
<proteinExistence type="predicted"/>
<feature type="transmembrane region" description="Helical" evidence="6">
    <location>
        <begin position="676"/>
        <end position="697"/>
    </location>
</feature>
<comment type="subcellular location">
    <subcellularLocation>
        <location evidence="1">Cell membrane</location>
        <topology evidence="1">Multi-pass membrane protein</topology>
    </subcellularLocation>
</comment>
<dbReference type="RefSeq" id="WP_107938605.1">
    <property type="nucleotide sequence ID" value="NZ_QANS01000001.1"/>
</dbReference>
<feature type="transmembrane region" description="Helical" evidence="6">
    <location>
        <begin position="412"/>
        <end position="431"/>
    </location>
</feature>
<dbReference type="InterPro" id="IPR050545">
    <property type="entry name" value="Mycobact_MmpL"/>
</dbReference>
<keyword evidence="4 6" id="KW-1133">Transmembrane helix</keyword>
<evidence type="ECO:0000313" key="8">
    <source>
        <dbReference type="EMBL" id="PTU32897.1"/>
    </source>
</evidence>
<keyword evidence="3 6" id="KW-0812">Transmembrane</keyword>
<name>A0A2T5MJZ0_9GAMM</name>
<feature type="domain" description="Membrane transport protein MMPL" evidence="7">
    <location>
        <begin position="140"/>
        <end position="268"/>
    </location>
</feature>
<evidence type="ECO:0000256" key="4">
    <source>
        <dbReference type="ARBA" id="ARBA00022989"/>
    </source>
</evidence>